<dbReference type="Proteomes" id="UP000483379">
    <property type="component" value="Unassembled WGS sequence"/>
</dbReference>
<dbReference type="InterPro" id="IPR011335">
    <property type="entry name" value="Restrct_endonuc-II-like"/>
</dbReference>
<dbReference type="Gene3D" id="3.40.960.10">
    <property type="entry name" value="VSR Endonuclease"/>
    <property type="match status" value="1"/>
</dbReference>
<dbReference type="SUPFAM" id="SSF52980">
    <property type="entry name" value="Restriction endonuclease-like"/>
    <property type="match status" value="1"/>
</dbReference>
<dbReference type="Pfam" id="PF04480">
    <property type="entry name" value="DUF559"/>
    <property type="match status" value="1"/>
</dbReference>
<dbReference type="GO" id="GO:0006298">
    <property type="term" value="P:mismatch repair"/>
    <property type="evidence" value="ECO:0007669"/>
    <property type="project" value="InterPro"/>
</dbReference>
<evidence type="ECO:0000256" key="5">
    <source>
        <dbReference type="ARBA" id="ARBA00023204"/>
    </source>
</evidence>
<feature type="domain" description="DUF559" evidence="7">
    <location>
        <begin position="108"/>
        <end position="144"/>
    </location>
</feature>
<keyword evidence="1" id="KW-0540">Nuclease</keyword>
<dbReference type="GO" id="GO:0004519">
    <property type="term" value="F:endonuclease activity"/>
    <property type="evidence" value="ECO:0007669"/>
    <property type="project" value="UniProtKB-KW"/>
</dbReference>
<evidence type="ECO:0000256" key="1">
    <source>
        <dbReference type="ARBA" id="ARBA00022722"/>
    </source>
</evidence>
<keyword evidence="2 8" id="KW-0255">Endonuclease</keyword>
<keyword evidence="5" id="KW-0234">DNA repair</keyword>
<evidence type="ECO:0000313" key="9">
    <source>
        <dbReference type="Proteomes" id="UP000483379"/>
    </source>
</evidence>
<proteinExistence type="inferred from homology"/>
<dbReference type="EMBL" id="JAAIJQ010000071">
    <property type="protein sequence ID" value="NEV64014.1"/>
    <property type="molecule type" value="Genomic_DNA"/>
</dbReference>
<protein>
    <submittedName>
        <fullName evidence="8">Very short patch repair endonuclease</fullName>
    </submittedName>
</protein>
<dbReference type="Pfam" id="PF03852">
    <property type="entry name" value="Vsr"/>
    <property type="match status" value="1"/>
</dbReference>
<dbReference type="GO" id="GO:0016787">
    <property type="term" value="F:hydrolase activity"/>
    <property type="evidence" value="ECO:0007669"/>
    <property type="project" value="UniProtKB-KW"/>
</dbReference>
<dbReference type="RefSeq" id="WP_164454501.1">
    <property type="nucleotide sequence ID" value="NZ_JAAIJQ010000071.1"/>
</dbReference>
<keyword evidence="9" id="KW-1185">Reference proteome</keyword>
<dbReference type="InterPro" id="IPR007569">
    <property type="entry name" value="DUF559"/>
</dbReference>
<evidence type="ECO:0000313" key="8">
    <source>
        <dbReference type="EMBL" id="NEV64014.1"/>
    </source>
</evidence>
<accession>A0A6M0K429</accession>
<comment type="similarity">
    <text evidence="6">Belongs to the Vsr family.</text>
</comment>
<keyword evidence="3" id="KW-0227">DNA damage</keyword>
<dbReference type="InterPro" id="IPR004603">
    <property type="entry name" value="DNA_mismatch_endonuc_vsr"/>
</dbReference>
<keyword evidence="4" id="KW-0378">Hydrolase</keyword>
<dbReference type="CDD" id="cd00221">
    <property type="entry name" value="Vsr"/>
    <property type="match status" value="1"/>
</dbReference>
<evidence type="ECO:0000256" key="3">
    <source>
        <dbReference type="ARBA" id="ARBA00022763"/>
    </source>
</evidence>
<evidence type="ECO:0000256" key="4">
    <source>
        <dbReference type="ARBA" id="ARBA00022801"/>
    </source>
</evidence>
<gene>
    <name evidence="8" type="ORF">G3446_19355</name>
</gene>
<reference evidence="8 9" key="1">
    <citation type="submission" date="2020-02" db="EMBL/GenBank/DDBJ databases">
        <title>Genome sequences of Thiorhodococcus mannitoliphagus and Thiorhodococcus minor, purple sulfur photosynthetic bacteria in the gammaproteobacterial family, Chromatiaceae.</title>
        <authorList>
            <person name="Aviles F.A."/>
            <person name="Meyer T.E."/>
            <person name="Kyndt J.A."/>
        </authorList>
    </citation>
    <scope>NUCLEOTIDE SEQUENCE [LARGE SCALE GENOMIC DNA]</scope>
    <source>
        <strain evidence="8 9">DSM 11518</strain>
    </source>
</reference>
<evidence type="ECO:0000256" key="2">
    <source>
        <dbReference type="ARBA" id="ARBA00022759"/>
    </source>
</evidence>
<evidence type="ECO:0000259" key="7">
    <source>
        <dbReference type="Pfam" id="PF04480"/>
    </source>
</evidence>
<name>A0A6M0K429_9GAMM</name>
<dbReference type="NCBIfam" id="TIGR00632">
    <property type="entry name" value="vsr"/>
    <property type="match status" value="1"/>
</dbReference>
<evidence type="ECO:0000256" key="6">
    <source>
        <dbReference type="ARBA" id="ARBA00029466"/>
    </source>
</evidence>
<dbReference type="AlphaFoldDB" id="A0A6M0K429"/>
<sequence length="159" mass="18594">MTKQRIAPRFDALSPASKQASAVKRKNRAKGSGAEALLRKRLWARGLRYRLHAKELPGKPDIVFRKLRLAVFVDGDFWHGRDWDQRQRKLAQGHNPGYWVEKIRYNLERDRRNTLELESRGWRVLRLWETDILKDPDGATEAVARLAQARAIQADRRSE</sequence>
<comment type="caution">
    <text evidence="8">The sequence shown here is derived from an EMBL/GenBank/DDBJ whole genome shotgun (WGS) entry which is preliminary data.</text>
</comment>
<organism evidence="8 9">
    <name type="scientific">Thiorhodococcus minor</name>
    <dbReference type="NCBI Taxonomy" id="57489"/>
    <lineage>
        <taxon>Bacteria</taxon>
        <taxon>Pseudomonadati</taxon>
        <taxon>Pseudomonadota</taxon>
        <taxon>Gammaproteobacteria</taxon>
        <taxon>Chromatiales</taxon>
        <taxon>Chromatiaceae</taxon>
        <taxon>Thiorhodococcus</taxon>
    </lineage>
</organism>